<dbReference type="EMBL" id="AP019367">
    <property type="protein sequence ID" value="BBH50075.1"/>
    <property type="molecule type" value="Genomic_DNA"/>
</dbReference>
<evidence type="ECO:0000313" key="1">
    <source>
        <dbReference type="EMBL" id="BBH50075.1"/>
    </source>
</evidence>
<dbReference type="InterPro" id="IPR024524">
    <property type="entry name" value="DUF3800"/>
</dbReference>
<evidence type="ECO:0000313" key="2">
    <source>
        <dbReference type="Proteomes" id="UP000273154"/>
    </source>
</evidence>
<dbReference type="AlphaFoldDB" id="A0A3G9KAK3"/>
<keyword evidence="2" id="KW-1185">Reference proteome</keyword>
<gene>
    <name evidence="1" type="ORF">Pcatena_06620</name>
</gene>
<dbReference type="RefSeq" id="WP_198433412.1">
    <property type="nucleotide sequence ID" value="NZ_AP019367.1"/>
</dbReference>
<protein>
    <submittedName>
        <fullName evidence="1">Uncharacterized protein</fullName>
    </submittedName>
</protein>
<proteinExistence type="predicted"/>
<organism evidence="1 2">
    <name type="scientific">Parolsenella catena</name>
    <dbReference type="NCBI Taxonomy" id="2003188"/>
    <lineage>
        <taxon>Bacteria</taxon>
        <taxon>Bacillati</taxon>
        <taxon>Actinomycetota</taxon>
        <taxon>Coriobacteriia</taxon>
        <taxon>Coriobacteriales</taxon>
        <taxon>Atopobiaceae</taxon>
        <taxon>Parolsenella</taxon>
    </lineage>
</organism>
<reference evidence="2" key="1">
    <citation type="submission" date="2018-11" db="EMBL/GenBank/DDBJ databases">
        <title>Comparative genomics of Parolsenella catena and Libanicoccus massiliensis: Reclassification of Libanicoccus massiliensis as Parolsenella massiliensis comb. nov.</title>
        <authorList>
            <person name="Sakamoto M."/>
            <person name="Ikeyama N."/>
            <person name="Murakami T."/>
            <person name="Mori H."/>
            <person name="Yuki M."/>
            <person name="Ohkuma M."/>
        </authorList>
    </citation>
    <scope>NUCLEOTIDE SEQUENCE [LARGE SCALE GENOMIC DNA]</scope>
    <source>
        <strain evidence="2">JCM 31932</strain>
    </source>
</reference>
<dbReference type="Pfam" id="PF12686">
    <property type="entry name" value="DUF3800"/>
    <property type="match status" value="1"/>
</dbReference>
<dbReference type="KEGG" id="pcat:Pcatena_06620"/>
<accession>A0A3G9KAK3</accession>
<dbReference type="GeneID" id="88848792"/>
<sequence length="224" mass="25826">MAELSVFIDESGNSGPDSKYYLLTLVFHDQSRKLAPLISTYIETLANRGLSDIPFHLNPLMRGGEAYANLSVDTRKKLLTSFSTFANKAPYSYRTFSYEKRQLGDDEKLFARMKKDLVNFLFDNLAFFQSYDQIKIYYDNGQGNVTRVLHSGFEYALGKQVITYRNGEPSDYKLQQVADLVCGIELAALKYDNNEQASAERIFFGSWRDFNKGFLKKQRKHTFF</sequence>
<name>A0A3G9KAK3_9ACTN</name>
<dbReference type="Proteomes" id="UP000273154">
    <property type="component" value="Chromosome"/>
</dbReference>